<feature type="transmembrane region" description="Helical" evidence="23">
    <location>
        <begin position="147"/>
        <end position="166"/>
    </location>
</feature>
<dbReference type="InterPro" id="IPR006068">
    <property type="entry name" value="ATPase_P-typ_cation-transptr_C"/>
</dbReference>
<keyword evidence="3" id="KW-0813">Transport</keyword>
<dbReference type="Gene3D" id="1.20.1110.10">
    <property type="entry name" value="Calcium-transporting ATPase, transmembrane domain"/>
    <property type="match status" value="2"/>
</dbReference>
<keyword evidence="5" id="KW-0633">Potassium transport</keyword>
<dbReference type="SFLD" id="SFLDF00027">
    <property type="entry name" value="p-type_atpase"/>
    <property type="match status" value="1"/>
</dbReference>
<dbReference type="InterPro" id="IPR036412">
    <property type="entry name" value="HAD-like_sf"/>
</dbReference>
<dbReference type="PANTHER" id="PTHR42861">
    <property type="entry name" value="CALCIUM-TRANSPORTING ATPASE"/>
    <property type="match status" value="1"/>
</dbReference>
<dbReference type="Pfam" id="PF00690">
    <property type="entry name" value="Cation_ATPase_N"/>
    <property type="match status" value="1"/>
</dbReference>
<evidence type="ECO:0000256" key="19">
    <source>
        <dbReference type="ARBA" id="ARBA00035029"/>
    </source>
</evidence>
<evidence type="ECO:0000256" key="14">
    <source>
        <dbReference type="ARBA" id="ARBA00023053"/>
    </source>
</evidence>
<evidence type="ECO:0000256" key="7">
    <source>
        <dbReference type="ARBA" id="ARBA00022723"/>
    </source>
</evidence>
<evidence type="ECO:0000256" key="9">
    <source>
        <dbReference type="ARBA" id="ARBA00022840"/>
    </source>
</evidence>
<name>A0ABP0ZWB3_9ASCO</name>
<dbReference type="SFLD" id="SFLDS00003">
    <property type="entry name" value="Haloacid_Dehalogenase"/>
    <property type="match status" value="1"/>
</dbReference>
<dbReference type="SUPFAM" id="SSF81660">
    <property type="entry name" value="Metal cation-transporting ATPase, ATP-binding domain N"/>
    <property type="match status" value="1"/>
</dbReference>
<feature type="transmembrane region" description="Helical" evidence="23">
    <location>
        <begin position="1020"/>
        <end position="1041"/>
    </location>
</feature>
<keyword evidence="16 23" id="KW-0472">Membrane</keyword>
<dbReference type="Pfam" id="PF13246">
    <property type="entry name" value="Cation_ATPase"/>
    <property type="match status" value="1"/>
</dbReference>
<keyword evidence="6 23" id="KW-0812">Transmembrane</keyword>
<dbReference type="InterPro" id="IPR023299">
    <property type="entry name" value="ATPase_P-typ_cyto_dom_N"/>
</dbReference>
<feature type="transmembrane region" description="Helical" evidence="23">
    <location>
        <begin position="1053"/>
        <end position="1072"/>
    </location>
</feature>
<evidence type="ECO:0000256" key="23">
    <source>
        <dbReference type="SAM" id="Phobius"/>
    </source>
</evidence>
<feature type="transmembrane region" description="Helical" evidence="23">
    <location>
        <begin position="840"/>
        <end position="862"/>
    </location>
</feature>
<feature type="transmembrane region" description="Helical" evidence="23">
    <location>
        <begin position="877"/>
        <end position="894"/>
    </location>
</feature>
<dbReference type="PRINTS" id="PR00119">
    <property type="entry name" value="CATATPASE"/>
</dbReference>
<evidence type="ECO:0000256" key="8">
    <source>
        <dbReference type="ARBA" id="ARBA00022741"/>
    </source>
</evidence>
<keyword evidence="12" id="KW-1278">Translocase</keyword>
<accession>A0ABP0ZWB3</accession>
<feature type="transmembrane region" description="Helical" evidence="23">
    <location>
        <begin position="915"/>
        <end position="939"/>
    </location>
</feature>
<keyword evidence="13 23" id="KW-1133">Transmembrane helix</keyword>
<feature type="transmembrane region" description="Helical" evidence="23">
    <location>
        <begin position="123"/>
        <end position="141"/>
    </location>
</feature>
<dbReference type="EMBL" id="OZ022412">
    <property type="protein sequence ID" value="CAK9442332.1"/>
    <property type="molecule type" value="Genomic_DNA"/>
</dbReference>
<reference evidence="25 26" key="1">
    <citation type="submission" date="2024-03" db="EMBL/GenBank/DDBJ databases">
        <authorList>
            <person name="Brejova B."/>
        </authorList>
    </citation>
    <scope>NUCLEOTIDE SEQUENCE [LARGE SCALE GENOMIC DNA]</scope>
    <source>
        <strain evidence="25 26">CBS 14171</strain>
    </source>
</reference>
<dbReference type="InterPro" id="IPR006414">
    <property type="entry name" value="P-type_ATPase_IID"/>
</dbReference>
<keyword evidence="26" id="KW-1185">Reference proteome</keyword>
<evidence type="ECO:0000256" key="13">
    <source>
        <dbReference type="ARBA" id="ARBA00022989"/>
    </source>
</evidence>
<evidence type="ECO:0000313" key="25">
    <source>
        <dbReference type="EMBL" id="CAK9442332.1"/>
    </source>
</evidence>
<evidence type="ECO:0000256" key="22">
    <source>
        <dbReference type="SAM" id="MobiDB-lite"/>
    </source>
</evidence>
<evidence type="ECO:0000256" key="10">
    <source>
        <dbReference type="ARBA" id="ARBA00022842"/>
    </source>
</evidence>
<sequence length="1112" mass="122496">MSEQFATKVAKETEEQYKVESSSELTEKQIKDEQILSQEDEIQGGQKQSEGLNLQQDHHSNVNSENSVDAYRLSAADVAQLLAVDINHGLTDAQVDAKLDEFGTNTLGEADKISYTKILAHQVFNAMILVLIISMIIALAIRDWISGGVIGFVIGINVVVGFIQEFKAEKTMDSLRSLSSPEARVRRNGEDITIPADQVVPGDLVHIKVGDTVPADLRLIEVMNLETEEALLTGESLPVQKIPDVVFRDLNTPVPVGDRINLAFSSSVVSKGRGTGIAFSTGLNTEIGQIAQSLRGNNGIIQKVDRSNGKPTFKDYARAFFGTIWNVVGNVLGVTVGTPLQRRLAWLAILLFWVAVVFAIVVMGSQKMNVNRQVAIYAICVALSMIPSSLIVVLTITMAIGAQVMVSKNVIVRKLDSLEALGGINDICSDKTGTLTLGKMIAKKVWIPSVGTLVVENTNEPYNPTAGDVRFAPCSPLFVKQTDEEVDFNRTCPQPMPEGIKQWLISATLANIATVNQSTDEETGEIEWNAHGDATEIAIQVFTTRLNYARETIVGELEHLAEFPFDSSIKRMSAIYKDRKTGVQTVYTKGAVERVLGLCNTWYGQGEADSRELQPLTAADVEIIEENMAALSSQGLRVLAFATRTVDSDSGSEIESREKVESNLTFLGLIGIYDPPRPESRVSVKKCHRAGINVHMLTGDHPGTARAIAQEVGILPHNLYHYSQDVVDVMVMTASEFDALSDDEIDNLPVLPLVIARCAPQTKVRMIDALHRRKKFVAMTGDGVNDSPSLKKADVGIAMGLNGSDVAKDASDIVLTDDNFASILNAIEEGRRMSSNIQKFVLQLLAENVAQAIYLMVGLVFMDEQGYSVFPLSPVEVLWIIVVTSCFPAMGLGQEKAQHDILEQPPNKTIFTWEVMIDMFAYGIWMAACCLACFVVIVYGKGDGYLGTNCNSESNNSGCDLVFQGRSGAFAAFTWCALLLAWECINLKLSFFNMAPADPEDEEQKNWFIRLAHTLWENQFLFWSIILGFATVFPVVYIPVINNKVFLHGPIGYEWGVAVAFTVAFLIGAEAWKWFKRIYWRKVVVKNPEYELERNDPFEKYASFSKANTMEV</sequence>
<evidence type="ECO:0000256" key="12">
    <source>
        <dbReference type="ARBA" id="ARBA00022967"/>
    </source>
</evidence>
<dbReference type="NCBIfam" id="TIGR01523">
    <property type="entry name" value="ATPase-IID_K-Na"/>
    <property type="match status" value="1"/>
</dbReference>
<feature type="region of interest" description="Disordered" evidence="22">
    <location>
        <begin position="1"/>
        <end position="59"/>
    </location>
</feature>
<keyword evidence="14" id="KW-0915">Sodium</keyword>
<keyword evidence="4" id="KW-1003">Cell membrane</keyword>
<dbReference type="SUPFAM" id="SSF81653">
    <property type="entry name" value="Calcium ATPase, transduction domain A"/>
    <property type="match status" value="1"/>
</dbReference>
<dbReference type="SUPFAM" id="SSF81665">
    <property type="entry name" value="Calcium ATPase, transmembrane domain M"/>
    <property type="match status" value="1"/>
</dbReference>
<comment type="similarity">
    <text evidence="18">Belongs to the cation transport ATPase (P-type) (TC 3.A.3) family. Type IID subfamily.</text>
</comment>
<dbReference type="InterPro" id="IPR004014">
    <property type="entry name" value="ATPase_P-typ_cation-transptr_N"/>
</dbReference>
<feature type="domain" description="Cation-transporting P-type ATPase N-terminal" evidence="24">
    <location>
        <begin position="69"/>
        <end position="143"/>
    </location>
</feature>
<feature type="compositionally biased region" description="Polar residues" evidence="22">
    <location>
        <begin position="45"/>
        <end position="59"/>
    </location>
</feature>
<evidence type="ECO:0000259" key="24">
    <source>
        <dbReference type="SMART" id="SM00831"/>
    </source>
</evidence>
<keyword evidence="8" id="KW-0547">Nucleotide-binding</keyword>
<evidence type="ECO:0000256" key="18">
    <source>
        <dbReference type="ARBA" id="ARBA00035017"/>
    </source>
</evidence>
<evidence type="ECO:0000256" key="11">
    <source>
        <dbReference type="ARBA" id="ARBA00022958"/>
    </source>
</evidence>
<dbReference type="InterPro" id="IPR044492">
    <property type="entry name" value="P_typ_ATPase_HD_dom"/>
</dbReference>
<feature type="transmembrane region" description="Helical" evidence="23">
    <location>
        <begin position="375"/>
        <end position="400"/>
    </location>
</feature>
<evidence type="ECO:0000256" key="4">
    <source>
        <dbReference type="ARBA" id="ARBA00022475"/>
    </source>
</evidence>
<dbReference type="InterPro" id="IPR001757">
    <property type="entry name" value="P_typ_ATPase"/>
</dbReference>
<dbReference type="RefSeq" id="XP_066833013.1">
    <property type="nucleotide sequence ID" value="XM_066976478.1"/>
</dbReference>
<organism evidence="25 26">
    <name type="scientific">Lodderomyces beijingensis</name>
    <dbReference type="NCBI Taxonomy" id="1775926"/>
    <lineage>
        <taxon>Eukaryota</taxon>
        <taxon>Fungi</taxon>
        <taxon>Dikarya</taxon>
        <taxon>Ascomycota</taxon>
        <taxon>Saccharomycotina</taxon>
        <taxon>Pichiomycetes</taxon>
        <taxon>Debaryomycetaceae</taxon>
        <taxon>Candida/Lodderomyces clade</taxon>
        <taxon>Lodderomyces</taxon>
    </lineage>
</organism>
<evidence type="ECO:0000256" key="15">
    <source>
        <dbReference type="ARBA" id="ARBA00023065"/>
    </source>
</evidence>
<dbReference type="InterPro" id="IPR023298">
    <property type="entry name" value="ATPase_P-typ_TM_dom_sf"/>
</dbReference>
<keyword evidence="15" id="KW-0406">Ion transport</keyword>
<evidence type="ECO:0000256" key="20">
    <source>
        <dbReference type="ARBA" id="ARBA00048599"/>
    </source>
</evidence>
<feature type="compositionally biased region" description="Basic and acidic residues" evidence="22">
    <location>
        <begin position="9"/>
        <end position="18"/>
    </location>
</feature>
<dbReference type="SMART" id="SM00831">
    <property type="entry name" value="Cation_ATPase_N"/>
    <property type="match status" value="1"/>
</dbReference>
<dbReference type="PROSITE" id="PS00154">
    <property type="entry name" value="ATPASE_E1_E2"/>
    <property type="match status" value="1"/>
</dbReference>
<feature type="transmembrane region" description="Helical" evidence="23">
    <location>
        <begin position="344"/>
        <end position="363"/>
    </location>
</feature>
<dbReference type="InterPro" id="IPR059000">
    <property type="entry name" value="ATPase_P-type_domA"/>
</dbReference>
<dbReference type="EC" id="7.2.2.3" evidence="19"/>
<evidence type="ECO:0000256" key="2">
    <source>
        <dbReference type="ARBA" id="ARBA00004651"/>
    </source>
</evidence>
<dbReference type="Gene3D" id="3.40.50.1000">
    <property type="entry name" value="HAD superfamily/HAD-like"/>
    <property type="match status" value="1"/>
</dbReference>
<evidence type="ECO:0000256" key="1">
    <source>
        <dbReference type="ARBA" id="ARBA00001946"/>
    </source>
</evidence>
<dbReference type="GeneID" id="92211271"/>
<comment type="catalytic activity">
    <reaction evidence="21">
        <text>Na(+)(in) + ATP + H2O = Na(+)(out) + ADP + phosphate + H(+)</text>
        <dbReference type="Rhea" id="RHEA:14633"/>
        <dbReference type="ChEBI" id="CHEBI:15377"/>
        <dbReference type="ChEBI" id="CHEBI:15378"/>
        <dbReference type="ChEBI" id="CHEBI:29101"/>
        <dbReference type="ChEBI" id="CHEBI:30616"/>
        <dbReference type="ChEBI" id="CHEBI:43474"/>
        <dbReference type="ChEBI" id="CHEBI:456216"/>
        <dbReference type="EC" id="7.2.2.3"/>
    </reaction>
    <physiologicalReaction direction="left-to-right" evidence="21">
        <dbReference type="Rhea" id="RHEA:14634"/>
    </physiologicalReaction>
</comment>
<comment type="subcellular location">
    <subcellularLocation>
        <location evidence="2">Cell membrane</location>
        <topology evidence="2">Multi-pass membrane protein</topology>
    </subcellularLocation>
</comment>
<dbReference type="SFLD" id="SFLDG00002">
    <property type="entry name" value="C1.7:_P-type_atpase_like"/>
    <property type="match status" value="1"/>
</dbReference>
<keyword evidence="10" id="KW-0460">Magnesium</keyword>
<evidence type="ECO:0000256" key="3">
    <source>
        <dbReference type="ARBA" id="ARBA00022448"/>
    </source>
</evidence>
<keyword evidence="9" id="KW-0067">ATP-binding</keyword>
<dbReference type="InterPro" id="IPR023214">
    <property type="entry name" value="HAD_sf"/>
</dbReference>
<dbReference type="Gene3D" id="2.70.150.10">
    <property type="entry name" value="Calcium-transporting ATPase, cytoplasmic transduction domain A"/>
    <property type="match status" value="1"/>
</dbReference>
<dbReference type="Proteomes" id="UP001497383">
    <property type="component" value="Chromosome 8"/>
</dbReference>
<evidence type="ECO:0000256" key="17">
    <source>
        <dbReference type="ARBA" id="ARBA00023201"/>
    </source>
</evidence>
<evidence type="ECO:0000256" key="6">
    <source>
        <dbReference type="ARBA" id="ARBA00022692"/>
    </source>
</evidence>
<feature type="compositionally biased region" description="Basic and acidic residues" evidence="22">
    <location>
        <begin position="25"/>
        <end position="34"/>
    </location>
</feature>
<dbReference type="Gene3D" id="3.40.1110.10">
    <property type="entry name" value="Calcium-transporting ATPase, cytoplasmic domain N"/>
    <property type="match status" value="1"/>
</dbReference>
<evidence type="ECO:0000256" key="5">
    <source>
        <dbReference type="ARBA" id="ARBA00022538"/>
    </source>
</evidence>
<keyword evidence="17" id="KW-0739">Sodium transport</keyword>
<keyword evidence="7" id="KW-0479">Metal-binding</keyword>
<proteinExistence type="inferred from homology"/>
<dbReference type="Pfam" id="PF00689">
    <property type="entry name" value="Cation_ATPase_C"/>
    <property type="match status" value="1"/>
</dbReference>
<keyword evidence="11" id="KW-0630">Potassium</keyword>
<dbReference type="NCBIfam" id="TIGR01494">
    <property type="entry name" value="ATPase_P-type"/>
    <property type="match status" value="2"/>
</dbReference>
<dbReference type="InterPro" id="IPR008250">
    <property type="entry name" value="ATPase_P-typ_transduc_dom_A_sf"/>
</dbReference>
<dbReference type="SUPFAM" id="SSF56784">
    <property type="entry name" value="HAD-like"/>
    <property type="match status" value="1"/>
</dbReference>
<evidence type="ECO:0000256" key="16">
    <source>
        <dbReference type="ARBA" id="ARBA00023136"/>
    </source>
</evidence>
<dbReference type="InterPro" id="IPR018303">
    <property type="entry name" value="ATPase_P-typ_P_site"/>
</dbReference>
<dbReference type="Pfam" id="PF00122">
    <property type="entry name" value="E1-E2_ATPase"/>
    <property type="match status" value="1"/>
</dbReference>
<evidence type="ECO:0000256" key="21">
    <source>
        <dbReference type="ARBA" id="ARBA00049499"/>
    </source>
</evidence>
<protein>
    <recommendedName>
        <fullName evidence="19">P-type Na(+) transporter</fullName>
        <ecNumber evidence="19">7.2.2.3</ecNumber>
    </recommendedName>
</protein>
<comment type="cofactor">
    <cofactor evidence="1">
        <name>Mg(2+)</name>
        <dbReference type="ChEBI" id="CHEBI:18420"/>
    </cofactor>
</comment>
<comment type="catalytic activity">
    <reaction evidence="20">
        <text>K(+)(in) + ATP + H2O = K(+)(out) + ADP + phosphate + H(+)</text>
        <dbReference type="Rhea" id="RHEA:75815"/>
        <dbReference type="ChEBI" id="CHEBI:15377"/>
        <dbReference type="ChEBI" id="CHEBI:15378"/>
        <dbReference type="ChEBI" id="CHEBI:29103"/>
        <dbReference type="ChEBI" id="CHEBI:30616"/>
        <dbReference type="ChEBI" id="CHEBI:43474"/>
        <dbReference type="ChEBI" id="CHEBI:456216"/>
    </reaction>
</comment>
<gene>
    <name evidence="25" type="ORF">LODBEIA_P60750</name>
</gene>
<evidence type="ECO:0000313" key="26">
    <source>
        <dbReference type="Proteomes" id="UP001497383"/>
    </source>
</evidence>